<reference evidence="3 4" key="1">
    <citation type="submission" date="2016-04" db="EMBL/GenBank/DDBJ databases">
        <title>Complete genome sequence of Thermococcus barossii type strain SHCK-94.</title>
        <authorList>
            <person name="Oger P.M."/>
        </authorList>
    </citation>
    <scope>NUCLEOTIDE SEQUENCE [LARGE SCALE GENOMIC DNA]</scope>
    <source>
        <strain evidence="3 4">SHCK-94</strain>
    </source>
</reference>
<name>A0A2Z2MFS4_9EURY</name>
<dbReference type="OrthoDB" id="86083at2157"/>
<dbReference type="GeneID" id="33326910"/>
<dbReference type="RefSeq" id="WP_088865488.1">
    <property type="nucleotide sequence ID" value="NZ_CP015101.1"/>
</dbReference>
<accession>A0A2Z2MFS4</accession>
<proteinExistence type="predicted"/>
<dbReference type="EMBL" id="CP015101">
    <property type="protein sequence ID" value="ASJ05490.1"/>
    <property type="molecule type" value="Genomic_DNA"/>
</dbReference>
<gene>
    <name evidence="3" type="ORF">A3L01_08990</name>
</gene>
<organism evidence="3 4">
    <name type="scientific">Thermococcus barossii</name>
    <dbReference type="NCBI Taxonomy" id="54077"/>
    <lineage>
        <taxon>Archaea</taxon>
        <taxon>Methanobacteriati</taxon>
        <taxon>Methanobacteriota</taxon>
        <taxon>Thermococci</taxon>
        <taxon>Thermococcales</taxon>
        <taxon>Thermococcaceae</taxon>
        <taxon>Thermococcus</taxon>
    </lineage>
</organism>
<evidence type="ECO:0000256" key="1">
    <source>
        <dbReference type="SAM" id="Phobius"/>
    </source>
</evidence>
<evidence type="ECO:0000313" key="3">
    <source>
        <dbReference type="EMBL" id="ASJ05490.1"/>
    </source>
</evidence>
<keyword evidence="1" id="KW-0812">Transmembrane</keyword>
<keyword evidence="1" id="KW-0472">Membrane</keyword>
<feature type="domain" description="DUF835" evidence="2">
    <location>
        <begin position="127"/>
        <end position="248"/>
    </location>
</feature>
<dbReference type="Proteomes" id="UP000250272">
    <property type="component" value="Chromosome"/>
</dbReference>
<sequence>MGLRVPPLVFVSDVILLLVIGYAAFYALRRINRYEEPLNRFLVVTAFSLLLASIGRLIDVFDDFAVNPESVTPLEGALYFFSIVGITYGLINYIRSVERRIFPLPSGEINGGNLPPGGFLYLGEPDEVFEFLGRCEVPALIVTRSPWKYKEFCERVQTLWITQASESGVGPTKLHVILDSAVKFFQGGGRLVIIDCLEILILYNDFHSVFRFLSTLRDYAVEAGSTVLLLMGKSTVGDRELMMLKREFAPIKDLKELLRTSS</sequence>
<feature type="transmembrane region" description="Helical" evidence="1">
    <location>
        <begin position="78"/>
        <end position="94"/>
    </location>
</feature>
<dbReference type="AlphaFoldDB" id="A0A2Z2MFS4"/>
<dbReference type="Pfam" id="PF05763">
    <property type="entry name" value="DUF835"/>
    <property type="match status" value="1"/>
</dbReference>
<dbReference type="InterPro" id="IPR008553">
    <property type="entry name" value="DUF835"/>
</dbReference>
<protein>
    <recommendedName>
        <fullName evidence="2">DUF835 domain-containing protein</fullName>
    </recommendedName>
</protein>
<feature type="transmembrane region" description="Helical" evidence="1">
    <location>
        <begin position="6"/>
        <end position="28"/>
    </location>
</feature>
<dbReference type="KEGG" id="tbs:A3L01_08990"/>
<feature type="transmembrane region" description="Helical" evidence="1">
    <location>
        <begin position="40"/>
        <end position="58"/>
    </location>
</feature>
<evidence type="ECO:0000313" key="4">
    <source>
        <dbReference type="Proteomes" id="UP000250272"/>
    </source>
</evidence>
<evidence type="ECO:0000259" key="2">
    <source>
        <dbReference type="Pfam" id="PF05763"/>
    </source>
</evidence>
<keyword evidence="4" id="KW-1185">Reference proteome</keyword>
<keyword evidence="1" id="KW-1133">Transmembrane helix</keyword>